<reference evidence="3" key="1">
    <citation type="submission" date="2024-07" db="EMBL/GenBank/DDBJ databases">
        <title>Two chromosome-level genome assemblies of Korean endemic species Abeliophyllum distichum and Forsythia ovata (Oleaceae).</title>
        <authorList>
            <person name="Jang H."/>
        </authorList>
    </citation>
    <scope>NUCLEOTIDE SEQUENCE [LARGE SCALE GENOMIC DNA]</scope>
</reference>
<keyword evidence="1" id="KW-0732">Signal</keyword>
<proteinExistence type="predicted"/>
<dbReference type="Proteomes" id="UP001604277">
    <property type="component" value="Unassembled WGS sequence"/>
</dbReference>
<protein>
    <submittedName>
        <fullName evidence="2">Anthocyanin 5-aromatic acyltransferase</fullName>
    </submittedName>
</protein>
<evidence type="ECO:0000313" key="2">
    <source>
        <dbReference type="EMBL" id="KAL2493911.1"/>
    </source>
</evidence>
<accession>A0ABD1RZM2</accession>
<feature type="chain" id="PRO_5044795283" evidence="1">
    <location>
        <begin position="29"/>
        <end position="170"/>
    </location>
</feature>
<comment type="caution">
    <text evidence="2">The sequence shown here is derived from an EMBL/GenBank/DDBJ whole genome shotgun (WGS) entry which is preliminary data.</text>
</comment>
<keyword evidence="2" id="KW-0012">Acyltransferase</keyword>
<gene>
    <name evidence="2" type="ORF">Fot_37668</name>
</gene>
<evidence type="ECO:0000256" key="1">
    <source>
        <dbReference type="SAM" id="SignalP"/>
    </source>
</evidence>
<keyword evidence="2" id="KW-0808">Transferase</keyword>
<dbReference type="EMBL" id="JBFOLJ010000011">
    <property type="protein sequence ID" value="KAL2493911.1"/>
    <property type="molecule type" value="Genomic_DNA"/>
</dbReference>
<keyword evidence="3" id="KW-1185">Reference proteome</keyword>
<sequence>MRGCGRGGHSQCPHVLIILSVKFNLLGSIPMTTLLEQCEIQPPHGEAWALINKFNGESQFIEGNSLPLYDRSVIKDPRGIANIYWNKLKIVKLQSLSLHLPISKVRATYILHEAGKKKLSIGLKTSWLKQQLVTAGACNVCTKYLIKSGPASGEEVDTDEPEYFGFAADG</sequence>
<dbReference type="AlphaFoldDB" id="A0ABD1RZM2"/>
<feature type="signal peptide" evidence="1">
    <location>
        <begin position="1"/>
        <end position="28"/>
    </location>
</feature>
<evidence type="ECO:0000313" key="3">
    <source>
        <dbReference type="Proteomes" id="UP001604277"/>
    </source>
</evidence>
<name>A0ABD1RZM2_9LAMI</name>
<dbReference type="GO" id="GO:0016746">
    <property type="term" value="F:acyltransferase activity"/>
    <property type="evidence" value="ECO:0007669"/>
    <property type="project" value="UniProtKB-KW"/>
</dbReference>
<organism evidence="2 3">
    <name type="scientific">Forsythia ovata</name>
    <dbReference type="NCBI Taxonomy" id="205694"/>
    <lineage>
        <taxon>Eukaryota</taxon>
        <taxon>Viridiplantae</taxon>
        <taxon>Streptophyta</taxon>
        <taxon>Embryophyta</taxon>
        <taxon>Tracheophyta</taxon>
        <taxon>Spermatophyta</taxon>
        <taxon>Magnoliopsida</taxon>
        <taxon>eudicotyledons</taxon>
        <taxon>Gunneridae</taxon>
        <taxon>Pentapetalae</taxon>
        <taxon>asterids</taxon>
        <taxon>lamiids</taxon>
        <taxon>Lamiales</taxon>
        <taxon>Oleaceae</taxon>
        <taxon>Forsythieae</taxon>
        <taxon>Forsythia</taxon>
    </lineage>
</organism>